<keyword evidence="5" id="KW-0067">ATP-binding</keyword>
<dbReference type="PANTHER" id="PTHR30201:SF2">
    <property type="entry name" value="2-(5''-TRIPHOSPHORIBOSYL)-3'-DEPHOSPHOCOENZYME-A SYNTHASE"/>
    <property type="match status" value="1"/>
</dbReference>
<dbReference type="RefSeq" id="WP_382236563.1">
    <property type="nucleotide sequence ID" value="NZ_JBHTCC010000005.1"/>
</dbReference>
<proteinExistence type="predicted"/>
<evidence type="ECO:0000256" key="2">
    <source>
        <dbReference type="ARBA" id="ARBA00012074"/>
    </source>
</evidence>
<dbReference type="InterPro" id="IPR017555">
    <property type="entry name" value="TriPribosyl-deP-CoA_syn"/>
</dbReference>
<keyword evidence="6" id="KW-0328">Glycosyltransferase</keyword>
<evidence type="ECO:0000256" key="4">
    <source>
        <dbReference type="ARBA" id="ARBA00022741"/>
    </source>
</evidence>
<dbReference type="Pfam" id="PF01874">
    <property type="entry name" value="CitG"/>
    <property type="match status" value="1"/>
</dbReference>
<keyword evidence="3 6" id="KW-0808">Transferase</keyword>
<dbReference type="EMBL" id="JBHTCC010000005">
    <property type="protein sequence ID" value="MFC7299921.1"/>
    <property type="molecule type" value="Genomic_DNA"/>
</dbReference>
<evidence type="ECO:0000313" key="6">
    <source>
        <dbReference type="EMBL" id="MFC7299921.1"/>
    </source>
</evidence>
<evidence type="ECO:0000256" key="3">
    <source>
        <dbReference type="ARBA" id="ARBA00022679"/>
    </source>
</evidence>
<keyword evidence="4" id="KW-0547">Nucleotide-binding</keyword>
<keyword evidence="7" id="KW-1185">Reference proteome</keyword>
<gene>
    <name evidence="6" type="primary">mdcB</name>
    <name evidence="6" type="ORF">ACFQO0_15895</name>
</gene>
<organism evidence="6 7">
    <name type="scientific">Herminiimonas aquatilis</name>
    <dbReference type="NCBI Taxonomy" id="345342"/>
    <lineage>
        <taxon>Bacteria</taxon>
        <taxon>Pseudomonadati</taxon>
        <taxon>Pseudomonadota</taxon>
        <taxon>Betaproteobacteria</taxon>
        <taxon>Burkholderiales</taxon>
        <taxon>Oxalobacteraceae</taxon>
        <taxon>Herminiimonas</taxon>
    </lineage>
</organism>
<dbReference type="Proteomes" id="UP001596379">
    <property type="component" value="Unassembled WGS sequence"/>
</dbReference>
<dbReference type="NCBIfam" id="TIGR03132">
    <property type="entry name" value="malonate_mdcB"/>
    <property type="match status" value="1"/>
</dbReference>
<evidence type="ECO:0000256" key="5">
    <source>
        <dbReference type="ARBA" id="ARBA00022840"/>
    </source>
</evidence>
<comment type="caution">
    <text evidence="6">The sequence shown here is derived from an EMBL/GenBank/DDBJ whole genome shotgun (WGS) entry which is preliminary data.</text>
</comment>
<sequence length="314" mass="33424">MKQLLPVSTVVAAHAAAPAHAHGRTSEHTLRAACLHTAIVAIRSLHAEIMLFPKPGLVSPVDNGSHADMDVALFMRSLFSLRHYFVRMAQAGARDTAFAQLKVLGMQAEQRMLVATQGVNTHRGAIFALGMLCAAVGYCHAHARPLSADSIRRTLMEQWGDALIMHSMPSAMSLPSNGTRVARLYAVGGAREEGAKGFPAVFEIGLPQILKSLRRDATPAMAQIDALFVLMAYMTDTNTYHRAGADGAQLVKLSAQAFIAQGGTAAPAWQATAGACHRLFVSKHLSPGGAADMLAASWFVFQISASGARVTEQD</sequence>
<dbReference type="GO" id="GO:0046917">
    <property type="term" value="F:triphosphoribosyl-dephospho-CoA synthase activity"/>
    <property type="evidence" value="ECO:0007669"/>
    <property type="project" value="UniProtKB-EC"/>
</dbReference>
<name>A0ABW2JAH8_9BURK</name>
<comment type="catalytic activity">
    <reaction evidence="1">
        <text>3'-dephospho-CoA + ATP = 2'-(5''-triphospho-alpha-D-ribosyl)-3'-dephospho-CoA + adenine</text>
        <dbReference type="Rhea" id="RHEA:15117"/>
        <dbReference type="ChEBI" id="CHEBI:16708"/>
        <dbReference type="ChEBI" id="CHEBI:30616"/>
        <dbReference type="ChEBI" id="CHEBI:57328"/>
        <dbReference type="ChEBI" id="CHEBI:61378"/>
        <dbReference type="EC" id="2.4.2.52"/>
    </reaction>
</comment>
<dbReference type="GO" id="GO:0016757">
    <property type="term" value="F:glycosyltransferase activity"/>
    <property type="evidence" value="ECO:0007669"/>
    <property type="project" value="UniProtKB-KW"/>
</dbReference>
<protein>
    <recommendedName>
        <fullName evidence="2">triphosphoribosyl-dephospho-CoA synthase</fullName>
        <ecNumber evidence="2">2.4.2.52</ecNumber>
    </recommendedName>
</protein>
<accession>A0ABW2JAH8</accession>
<reference evidence="7" key="1">
    <citation type="journal article" date="2019" name="Int. J. Syst. Evol. Microbiol.">
        <title>The Global Catalogue of Microorganisms (GCM) 10K type strain sequencing project: providing services to taxonomists for standard genome sequencing and annotation.</title>
        <authorList>
            <consortium name="The Broad Institute Genomics Platform"/>
            <consortium name="The Broad Institute Genome Sequencing Center for Infectious Disease"/>
            <person name="Wu L."/>
            <person name="Ma J."/>
        </authorList>
    </citation>
    <scope>NUCLEOTIDE SEQUENCE [LARGE SCALE GENOMIC DNA]</scope>
    <source>
        <strain evidence="7">CCUG 36956</strain>
    </source>
</reference>
<dbReference type="Gene3D" id="1.10.4200.10">
    <property type="entry name" value="Triphosphoribosyl-dephospho-CoA protein"/>
    <property type="match status" value="2"/>
</dbReference>
<dbReference type="InterPro" id="IPR002736">
    <property type="entry name" value="CitG"/>
</dbReference>
<evidence type="ECO:0000256" key="1">
    <source>
        <dbReference type="ARBA" id="ARBA00001210"/>
    </source>
</evidence>
<dbReference type="EC" id="2.4.2.52" evidence="2"/>
<evidence type="ECO:0000313" key="7">
    <source>
        <dbReference type="Proteomes" id="UP001596379"/>
    </source>
</evidence>
<dbReference type="PANTHER" id="PTHR30201">
    <property type="entry name" value="TRIPHOSPHORIBOSYL-DEPHOSPHO-COA SYNTHASE"/>
    <property type="match status" value="1"/>
</dbReference>